<gene>
    <name evidence="2" type="ORF">TSUD_237020</name>
</gene>
<feature type="region of interest" description="Disordered" evidence="1">
    <location>
        <begin position="1"/>
        <end position="90"/>
    </location>
</feature>
<accession>A0A2Z6NYT0</accession>
<keyword evidence="3" id="KW-1185">Reference proteome</keyword>
<evidence type="ECO:0000256" key="1">
    <source>
        <dbReference type="SAM" id="MobiDB-lite"/>
    </source>
</evidence>
<protein>
    <submittedName>
        <fullName evidence="2">Uncharacterized protein</fullName>
    </submittedName>
</protein>
<reference evidence="3" key="1">
    <citation type="journal article" date="2017" name="Front. Plant Sci.">
        <title>Climate Clever Clovers: New Paradigm to Reduce the Environmental Footprint of Ruminants by Breeding Low Methanogenic Forages Utilizing Haplotype Variation.</title>
        <authorList>
            <person name="Kaur P."/>
            <person name="Appels R."/>
            <person name="Bayer P.E."/>
            <person name="Keeble-Gagnere G."/>
            <person name="Wang J."/>
            <person name="Hirakawa H."/>
            <person name="Shirasawa K."/>
            <person name="Vercoe P."/>
            <person name="Stefanova K."/>
            <person name="Durmic Z."/>
            <person name="Nichols P."/>
            <person name="Revell C."/>
            <person name="Isobe S.N."/>
            <person name="Edwards D."/>
            <person name="Erskine W."/>
        </authorList>
    </citation>
    <scope>NUCLEOTIDE SEQUENCE [LARGE SCALE GENOMIC DNA]</scope>
    <source>
        <strain evidence="3">cv. Daliak</strain>
    </source>
</reference>
<dbReference type="AlphaFoldDB" id="A0A2Z6NYT0"/>
<name>A0A2Z6NYT0_TRISU</name>
<evidence type="ECO:0000313" key="2">
    <source>
        <dbReference type="EMBL" id="GAU41452.1"/>
    </source>
</evidence>
<dbReference type="Proteomes" id="UP000242715">
    <property type="component" value="Unassembled WGS sequence"/>
</dbReference>
<feature type="compositionally biased region" description="Basic and acidic residues" evidence="1">
    <location>
        <begin position="18"/>
        <end position="41"/>
    </location>
</feature>
<evidence type="ECO:0000313" key="3">
    <source>
        <dbReference type="Proteomes" id="UP000242715"/>
    </source>
</evidence>
<organism evidence="2 3">
    <name type="scientific">Trifolium subterraneum</name>
    <name type="common">Subterranean clover</name>
    <dbReference type="NCBI Taxonomy" id="3900"/>
    <lineage>
        <taxon>Eukaryota</taxon>
        <taxon>Viridiplantae</taxon>
        <taxon>Streptophyta</taxon>
        <taxon>Embryophyta</taxon>
        <taxon>Tracheophyta</taxon>
        <taxon>Spermatophyta</taxon>
        <taxon>Magnoliopsida</taxon>
        <taxon>eudicotyledons</taxon>
        <taxon>Gunneridae</taxon>
        <taxon>Pentapetalae</taxon>
        <taxon>rosids</taxon>
        <taxon>fabids</taxon>
        <taxon>Fabales</taxon>
        <taxon>Fabaceae</taxon>
        <taxon>Papilionoideae</taxon>
        <taxon>50 kb inversion clade</taxon>
        <taxon>NPAAA clade</taxon>
        <taxon>Hologalegina</taxon>
        <taxon>IRL clade</taxon>
        <taxon>Trifolieae</taxon>
        <taxon>Trifolium</taxon>
    </lineage>
</organism>
<dbReference type="EMBL" id="DF973865">
    <property type="protein sequence ID" value="GAU41452.1"/>
    <property type="molecule type" value="Genomic_DNA"/>
</dbReference>
<sequence>MSDGGALLGHKTTNPNDDPEKSKDEKDLHERSTKKKKDGEHIFSNYSSRPIDYSDVVEPGSEVGKEDQREGEEVEGESMRMEELMSGWRL</sequence>
<proteinExistence type="predicted"/>